<keyword evidence="14" id="KW-1185">Reference proteome</keyword>
<organism evidence="13 14">
    <name type="scientific">Hyphobacterium lacteum</name>
    <dbReference type="NCBI Taxonomy" id="3116575"/>
    <lineage>
        <taxon>Bacteria</taxon>
        <taxon>Pseudomonadati</taxon>
        <taxon>Pseudomonadota</taxon>
        <taxon>Alphaproteobacteria</taxon>
        <taxon>Maricaulales</taxon>
        <taxon>Maricaulaceae</taxon>
        <taxon>Hyphobacterium</taxon>
    </lineage>
</organism>
<evidence type="ECO:0000256" key="8">
    <source>
        <dbReference type="ARBA" id="ARBA00023136"/>
    </source>
</evidence>
<keyword evidence="9 12" id="KW-0407">Ion channel</keyword>
<name>A0ABU7LMM9_9PROT</name>
<gene>
    <name evidence="12 13" type="primary">crcB</name>
    <name evidence="12" type="synonym">fluC</name>
    <name evidence="13" type="ORF">V0U79_02325</name>
</gene>
<keyword evidence="2 12" id="KW-1003">Cell membrane</keyword>
<keyword evidence="5 12" id="KW-1133">Transmembrane helix</keyword>
<feature type="binding site" evidence="12">
    <location>
        <position position="79"/>
    </location>
    <ligand>
        <name>Na(+)</name>
        <dbReference type="ChEBI" id="CHEBI:29101"/>
        <note>structural</note>
    </ligand>
</feature>
<dbReference type="Pfam" id="PF02537">
    <property type="entry name" value="CRCB"/>
    <property type="match status" value="1"/>
</dbReference>
<evidence type="ECO:0000256" key="10">
    <source>
        <dbReference type="ARBA" id="ARBA00035120"/>
    </source>
</evidence>
<dbReference type="RefSeq" id="WP_330197848.1">
    <property type="nucleotide sequence ID" value="NZ_JAZDRP010000001.1"/>
</dbReference>
<dbReference type="PANTHER" id="PTHR28259:SF1">
    <property type="entry name" value="FLUORIDE EXPORT PROTEIN 1-RELATED"/>
    <property type="match status" value="1"/>
</dbReference>
<evidence type="ECO:0000256" key="3">
    <source>
        <dbReference type="ARBA" id="ARBA00022519"/>
    </source>
</evidence>
<keyword evidence="3" id="KW-0997">Cell inner membrane</keyword>
<comment type="caution">
    <text evidence="13">The sequence shown here is derived from an EMBL/GenBank/DDBJ whole genome shotgun (WGS) entry which is preliminary data.</text>
</comment>
<comment type="activity regulation">
    <text evidence="12">Na(+) is not transported, but it plays an essential structural role and its presence is essential for fluoride channel function.</text>
</comment>
<proteinExistence type="inferred from homology"/>
<evidence type="ECO:0000256" key="11">
    <source>
        <dbReference type="ARBA" id="ARBA00035585"/>
    </source>
</evidence>
<evidence type="ECO:0000313" key="13">
    <source>
        <dbReference type="EMBL" id="MEE2525185.1"/>
    </source>
</evidence>
<dbReference type="InterPro" id="IPR003691">
    <property type="entry name" value="FluC"/>
</dbReference>
<feature type="transmembrane region" description="Helical" evidence="12">
    <location>
        <begin position="68"/>
        <end position="88"/>
    </location>
</feature>
<sequence>MTNLLLIAAGGAIGAVSRHLTGQAFLRAVGPDWPYGTFAVNVIGGLVMGGFIGWLAQAGRADANELRAFFAVGILGGFTTFSAFSLDVVVMIERRAYGDAIGYVLASVILSILALFAGLMIARRLFA</sequence>
<comment type="catalytic activity">
    <reaction evidence="11">
        <text>fluoride(in) = fluoride(out)</text>
        <dbReference type="Rhea" id="RHEA:76159"/>
        <dbReference type="ChEBI" id="CHEBI:17051"/>
    </reaction>
    <physiologicalReaction direction="left-to-right" evidence="11">
        <dbReference type="Rhea" id="RHEA:76160"/>
    </physiologicalReaction>
</comment>
<evidence type="ECO:0000256" key="9">
    <source>
        <dbReference type="ARBA" id="ARBA00023303"/>
    </source>
</evidence>
<comment type="similarity">
    <text evidence="10 12">Belongs to the fluoride channel Fluc/FEX (TC 1.A.43) family.</text>
</comment>
<evidence type="ECO:0000256" key="12">
    <source>
        <dbReference type="HAMAP-Rule" id="MF_00454"/>
    </source>
</evidence>
<keyword evidence="12" id="KW-0479">Metal-binding</keyword>
<protein>
    <recommendedName>
        <fullName evidence="12">Fluoride-specific ion channel FluC</fullName>
    </recommendedName>
</protein>
<dbReference type="Proteomes" id="UP001354971">
    <property type="component" value="Unassembled WGS sequence"/>
</dbReference>
<evidence type="ECO:0000256" key="4">
    <source>
        <dbReference type="ARBA" id="ARBA00022692"/>
    </source>
</evidence>
<evidence type="ECO:0000256" key="5">
    <source>
        <dbReference type="ARBA" id="ARBA00022989"/>
    </source>
</evidence>
<dbReference type="NCBIfam" id="NF010791">
    <property type="entry name" value="PRK14195.1"/>
    <property type="match status" value="1"/>
</dbReference>
<evidence type="ECO:0000256" key="7">
    <source>
        <dbReference type="ARBA" id="ARBA00023065"/>
    </source>
</evidence>
<keyword evidence="8 12" id="KW-0472">Membrane</keyword>
<dbReference type="EMBL" id="JAZDRP010000001">
    <property type="protein sequence ID" value="MEE2525185.1"/>
    <property type="molecule type" value="Genomic_DNA"/>
</dbReference>
<accession>A0ABU7LMM9</accession>
<dbReference type="NCBIfam" id="TIGR00494">
    <property type="entry name" value="crcB"/>
    <property type="match status" value="1"/>
</dbReference>
<feature type="binding site" evidence="12">
    <location>
        <position position="76"/>
    </location>
    <ligand>
        <name>Na(+)</name>
        <dbReference type="ChEBI" id="CHEBI:29101"/>
        <note>structural</note>
    </ligand>
</feature>
<keyword evidence="6 12" id="KW-0915">Sodium</keyword>
<evidence type="ECO:0000313" key="14">
    <source>
        <dbReference type="Proteomes" id="UP001354971"/>
    </source>
</evidence>
<keyword evidence="4 12" id="KW-0812">Transmembrane</keyword>
<evidence type="ECO:0000256" key="1">
    <source>
        <dbReference type="ARBA" id="ARBA00004651"/>
    </source>
</evidence>
<feature type="transmembrane region" description="Helical" evidence="12">
    <location>
        <begin position="33"/>
        <end position="56"/>
    </location>
</feature>
<feature type="transmembrane region" description="Helical" evidence="12">
    <location>
        <begin position="100"/>
        <end position="122"/>
    </location>
</feature>
<evidence type="ECO:0000256" key="2">
    <source>
        <dbReference type="ARBA" id="ARBA00022475"/>
    </source>
</evidence>
<keyword evidence="7 12" id="KW-0406">Ion transport</keyword>
<evidence type="ECO:0000256" key="6">
    <source>
        <dbReference type="ARBA" id="ARBA00023053"/>
    </source>
</evidence>
<dbReference type="HAMAP" id="MF_00454">
    <property type="entry name" value="FluC"/>
    <property type="match status" value="1"/>
</dbReference>
<comment type="function">
    <text evidence="12">Fluoride-specific ion channel. Important for reducing fluoride concentration in the cell, thus reducing its toxicity.</text>
</comment>
<keyword evidence="12" id="KW-0813">Transport</keyword>
<comment type="subcellular location">
    <subcellularLocation>
        <location evidence="1 12">Cell membrane</location>
        <topology evidence="1 12">Multi-pass membrane protein</topology>
    </subcellularLocation>
</comment>
<dbReference type="PANTHER" id="PTHR28259">
    <property type="entry name" value="FLUORIDE EXPORT PROTEIN 1-RELATED"/>
    <property type="match status" value="1"/>
</dbReference>
<reference evidence="13 14" key="1">
    <citation type="submission" date="2024-01" db="EMBL/GenBank/DDBJ databases">
        <title>Hyphobacterium bacterium isolated from marine sediment.</title>
        <authorList>
            <person name="Zhao S."/>
        </authorList>
    </citation>
    <scope>NUCLEOTIDE SEQUENCE [LARGE SCALE GENOMIC DNA]</scope>
    <source>
        <strain evidence="14">HN65</strain>
    </source>
</reference>